<dbReference type="GeneID" id="70035561"/>
<keyword evidence="1" id="KW-0175">Coiled coil</keyword>
<feature type="compositionally biased region" description="Acidic residues" evidence="2">
    <location>
        <begin position="63"/>
        <end position="72"/>
    </location>
</feature>
<evidence type="ECO:0000313" key="4">
    <source>
        <dbReference type="Proteomes" id="UP000422744"/>
    </source>
</evidence>
<evidence type="ECO:0000256" key="2">
    <source>
        <dbReference type="SAM" id="MobiDB-lite"/>
    </source>
</evidence>
<dbReference type="RefSeq" id="WP_010082598.1">
    <property type="nucleotide sequence ID" value="NZ_AP028948.1"/>
</dbReference>
<evidence type="ECO:0000256" key="1">
    <source>
        <dbReference type="SAM" id="Coils"/>
    </source>
</evidence>
<accession>A0A6I6CUH2</accession>
<feature type="compositionally biased region" description="Acidic residues" evidence="2">
    <location>
        <begin position="35"/>
        <end position="53"/>
    </location>
</feature>
<gene>
    <name evidence="3" type="ORF">E0495_02770</name>
</gene>
<proteinExistence type="predicted"/>
<protein>
    <submittedName>
        <fullName evidence="3">DUF2497 domain-containing protein</fullName>
    </submittedName>
</protein>
<feature type="coiled-coil region" evidence="1">
    <location>
        <begin position="119"/>
        <end position="153"/>
    </location>
</feature>
<feature type="region of interest" description="Disordered" evidence="2">
    <location>
        <begin position="21"/>
        <end position="87"/>
    </location>
</feature>
<organism evidence="3 4">
    <name type="scientific">Wolbachia pipientis</name>
    <dbReference type="NCBI Taxonomy" id="955"/>
    <lineage>
        <taxon>Bacteria</taxon>
        <taxon>Pseudomonadati</taxon>
        <taxon>Pseudomonadota</taxon>
        <taxon>Alphaproteobacteria</taxon>
        <taxon>Rickettsiales</taxon>
        <taxon>Anaplasmataceae</taxon>
        <taxon>Wolbachieae</taxon>
        <taxon>Wolbachia</taxon>
    </lineage>
</organism>
<dbReference type="Pfam" id="PF10691">
    <property type="entry name" value="DUF2497"/>
    <property type="match status" value="1"/>
</dbReference>
<evidence type="ECO:0000313" key="3">
    <source>
        <dbReference type="EMBL" id="QGT16193.1"/>
    </source>
</evidence>
<dbReference type="Proteomes" id="UP000422744">
    <property type="component" value="Chromosome"/>
</dbReference>
<sequence>MHDEQGNQSVKDILEDIKKAISGKNASNDKAEIKDENDDVLYLEEEYPEEIEEDGKKENNEKEDIDNDDQSEEMACNNNQFNGHSYNSEEKKDIYLYDNIQMSNNKASNSGLQAQNNDHLILKENMEEIKALLGKMQNELQHKQQKKANLTVEELVTSLLKPQLSEWLNKYLHALVKEVVEKELKDIINNK</sequence>
<dbReference type="InterPro" id="IPR019632">
    <property type="entry name" value="DUF2497"/>
</dbReference>
<name>A0A6I6CUH2_WOLPI</name>
<dbReference type="AlphaFoldDB" id="A0A6I6CUH2"/>
<feature type="compositionally biased region" description="Polar residues" evidence="2">
    <location>
        <begin position="76"/>
        <end position="86"/>
    </location>
</feature>
<reference evidence="3 4" key="1">
    <citation type="submission" date="2019-03" db="EMBL/GenBank/DDBJ databases">
        <title>Wolbachia endosymbiont of Haematobia irritans wIrr.</title>
        <authorList>
            <person name="Parry R.H."/>
            <person name="Asgari S."/>
        </authorList>
    </citation>
    <scope>NUCLEOTIDE SEQUENCE [LARGE SCALE GENOMIC DNA]</scope>
    <source>
        <strain evidence="4">wIrr</strain>
    </source>
</reference>
<dbReference type="EMBL" id="CP037426">
    <property type="protein sequence ID" value="QGT16193.1"/>
    <property type="molecule type" value="Genomic_DNA"/>
</dbReference>